<protein>
    <submittedName>
        <fullName evidence="1">Uncharacterized protein</fullName>
    </submittedName>
</protein>
<reference evidence="1 2" key="1">
    <citation type="submission" date="2018-07" db="EMBL/GenBank/DDBJ databases">
        <title>Genomic Encyclopedia of Type Strains, Phase IV (KMG-IV): sequencing the most valuable type-strain genomes for metagenomic binning, comparative biology and taxonomic classification.</title>
        <authorList>
            <person name="Goeker M."/>
        </authorList>
    </citation>
    <scope>NUCLEOTIDE SEQUENCE [LARGE SCALE GENOMIC DNA]</scope>
    <source>
        <strain evidence="1 2">DSM 26725</strain>
    </source>
</reference>
<evidence type="ECO:0000313" key="2">
    <source>
        <dbReference type="Proteomes" id="UP000256310"/>
    </source>
</evidence>
<name>A0A3D9FBV4_9SPHN</name>
<evidence type="ECO:0000313" key="1">
    <source>
        <dbReference type="EMBL" id="RED15294.1"/>
    </source>
</evidence>
<organism evidence="1 2">
    <name type="scientific">Parasphingopyxis lamellibrachiae</name>
    <dbReference type="NCBI Taxonomy" id="680125"/>
    <lineage>
        <taxon>Bacteria</taxon>
        <taxon>Pseudomonadati</taxon>
        <taxon>Pseudomonadota</taxon>
        <taxon>Alphaproteobacteria</taxon>
        <taxon>Sphingomonadales</taxon>
        <taxon>Sphingomonadaceae</taxon>
        <taxon>Parasphingopyxis</taxon>
    </lineage>
</organism>
<dbReference type="RefSeq" id="WP_147297593.1">
    <property type="nucleotide sequence ID" value="NZ_QRDP01000004.1"/>
</dbReference>
<sequence length="92" mass="9790">MASAKEMREIVDRVSAEVMSEMKTGENGFSVGDLAASLKEMTDSPQEAWSISYSTTDAKIAARPGLANPASAWSISYSTADAAVRSLEAEKK</sequence>
<dbReference type="Proteomes" id="UP000256310">
    <property type="component" value="Unassembled WGS sequence"/>
</dbReference>
<comment type="caution">
    <text evidence="1">The sequence shown here is derived from an EMBL/GenBank/DDBJ whole genome shotgun (WGS) entry which is preliminary data.</text>
</comment>
<dbReference type="AlphaFoldDB" id="A0A3D9FBV4"/>
<keyword evidence="2" id="KW-1185">Reference proteome</keyword>
<proteinExistence type="predicted"/>
<gene>
    <name evidence="1" type="ORF">DFR46_0282</name>
</gene>
<dbReference type="EMBL" id="QRDP01000004">
    <property type="protein sequence ID" value="RED15294.1"/>
    <property type="molecule type" value="Genomic_DNA"/>
</dbReference>
<accession>A0A3D9FBV4</accession>